<keyword evidence="4 6" id="KW-0472">Membrane</keyword>
<evidence type="ECO:0000256" key="5">
    <source>
        <dbReference type="SAM" id="MobiDB-lite"/>
    </source>
</evidence>
<evidence type="ECO:0000313" key="7">
    <source>
        <dbReference type="EMBL" id="KFX46751.1"/>
    </source>
</evidence>
<dbReference type="InterPro" id="IPR035952">
    <property type="entry name" value="Rhomboid-like_sf"/>
</dbReference>
<feature type="compositionally biased region" description="Polar residues" evidence="5">
    <location>
        <begin position="380"/>
        <end position="394"/>
    </location>
</feature>
<dbReference type="SMART" id="SM01160">
    <property type="entry name" value="DUF1751"/>
    <property type="match status" value="1"/>
</dbReference>
<sequence length="394" mass="42611">MPVRINLPPATRAVLISQLALSFLYNVARWRQLDDGPPASGTQSTPIVPYLTLVPSMFYYYPWTILTATFVEQNIFTVLMNGATVFYGGKYLERAWGSKEFGKFILVIALIPNALMIMIYIFWGAVTGSSVRGYASWFSDDECTTSCAMPTDDLVIRSLTQICGGVALQASFLVAFKQLVPEHTVTILKGIVKMRVKHFPAIFLLLNSVSGIVFGTDTAAILAWIGLLTSWTYLRFFKYQPDLTGTSTNGLGFKGDASETFTFATFFPDAIQPPIAFVTEQIYAFLVAVKVLTPFSAEDIASSTENAVARGQAGLPSLLSNSGSSARSAGKREEAERRRALALRALDQRLQAATASKPPALSSQTPAAPSSTAAPAVSAGQNMLGETTYTPDNS</sequence>
<dbReference type="Gene3D" id="1.20.1540.10">
    <property type="entry name" value="Rhomboid-like"/>
    <property type="match status" value="1"/>
</dbReference>
<feature type="transmembrane region" description="Helical" evidence="6">
    <location>
        <begin position="201"/>
        <end position="234"/>
    </location>
</feature>
<reference key="1">
    <citation type="journal article" date="2014" name="PLoS Genet.">
        <title>Signature Gene Expression Reveals Novel Clues to the Molecular Mechanisms of Dimorphic Transition in Penicillium marneffei.</title>
        <authorList>
            <person name="Yang E."/>
            <person name="Wang G."/>
            <person name="Cai J."/>
            <person name="Woo P.C."/>
            <person name="Lau S.K."/>
            <person name="Yuen K.-Y."/>
            <person name="Chow W.-N."/>
            <person name="Lin X."/>
        </authorList>
    </citation>
    <scope>NUCLEOTIDE SEQUENCE [LARGE SCALE GENOMIC DNA]</scope>
    <source>
        <strain>PM1</strain>
    </source>
</reference>
<gene>
    <name evidence="7" type="ORF">GQ26_0170360</name>
</gene>
<protein>
    <submittedName>
        <fullName evidence="7">Putative membrane protein</fullName>
    </submittedName>
</protein>
<dbReference type="GO" id="GO:0005794">
    <property type="term" value="C:Golgi apparatus"/>
    <property type="evidence" value="ECO:0007669"/>
    <property type="project" value="TreeGrafter"/>
</dbReference>
<evidence type="ECO:0000256" key="3">
    <source>
        <dbReference type="ARBA" id="ARBA00022989"/>
    </source>
</evidence>
<evidence type="ECO:0000256" key="1">
    <source>
        <dbReference type="ARBA" id="ARBA00004141"/>
    </source>
</evidence>
<dbReference type="PANTHER" id="PTHR13377:SF3">
    <property type="entry name" value="TRANSMEMBRANE PROTEIN 115"/>
    <property type="match status" value="1"/>
</dbReference>
<evidence type="ECO:0000256" key="2">
    <source>
        <dbReference type="ARBA" id="ARBA00022692"/>
    </source>
</evidence>
<name>A0A093VJ89_TALMA</name>
<dbReference type="GO" id="GO:0006890">
    <property type="term" value="P:retrograde vesicle-mediated transport, Golgi to endoplasmic reticulum"/>
    <property type="evidence" value="ECO:0007669"/>
    <property type="project" value="InterPro"/>
</dbReference>
<feature type="transmembrane region" description="Helical" evidence="6">
    <location>
        <begin position="101"/>
        <end position="123"/>
    </location>
</feature>
<comment type="caution">
    <text evidence="7">The sequence shown here is derived from an EMBL/GenBank/DDBJ whole genome shotgun (WGS) entry which is preliminary data.</text>
</comment>
<dbReference type="SUPFAM" id="SSF144091">
    <property type="entry name" value="Rhomboid-like"/>
    <property type="match status" value="1"/>
</dbReference>
<dbReference type="GO" id="GO:0016020">
    <property type="term" value="C:membrane"/>
    <property type="evidence" value="ECO:0007669"/>
    <property type="project" value="UniProtKB-SubCell"/>
</dbReference>
<dbReference type="InterPro" id="IPR013861">
    <property type="entry name" value="TMEM115/Pdh1/Rbl19"/>
</dbReference>
<dbReference type="PANTHER" id="PTHR13377">
    <property type="entry name" value="PLACENTAL PROTEIN 6"/>
    <property type="match status" value="1"/>
</dbReference>
<keyword evidence="2 6" id="KW-0812">Transmembrane</keyword>
<evidence type="ECO:0000256" key="6">
    <source>
        <dbReference type="SAM" id="Phobius"/>
    </source>
</evidence>
<comment type="subcellular location">
    <subcellularLocation>
        <location evidence="1">Membrane</location>
        <topology evidence="1">Multi-pass membrane protein</topology>
    </subcellularLocation>
</comment>
<feature type="region of interest" description="Disordered" evidence="5">
    <location>
        <begin position="351"/>
        <end position="394"/>
    </location>
</feature>
<accession>A0A093VJ89</accession>
<feature type="transmembrane region" description="Helical" evidence="6">
    <location>
        <begin position="60"/>
        <end position="89"/>
    </location>
</feature>
<feature type="compositionally biased region" description="Low complexity" evidence="5">
    <location>
        <begin position="351"/>
        <end position="379"/>
    </location>
</feature>
<dbReference type="Pfam" id="PF08551">
    <property type="entry name" value="DUF1751"/>
    <property type="match status" value="1"/>
</dbReference>
<proteinExistence type="predicted"/>
<organism evidence="7">
    <name type="scientific">Talaromyces marneffei PM1</name>
    <dbReference type="NCBI Taxonomy" id="1077442"/>
    <lineage>
        <taxon>Eukaryota</taxon>
        <taxon>Fungi</taxon>
        <taxon>Dikarya</taxon>
        <taxon>Ascomycota</taxon>
        <taxon>Pezizomycotina</taxon>
        <taxon>Eurotiomycetes</taxon>
        <taxon>Eurotiomycetidae</taxon>
        <taxon>Eurotiales</taxon>
        <taxon>Trichocomaceae</taxon>
        <taxon>Talaromyces</taxon>
        <taxon>Talaromyces sect. Talaromyces</taxon>
    </lineage>
</organism>
<evidence type="ECO:0000256" key="4">
    <source>
        <dbReference type="ARBA" id="ARBA00023136"/>
    </source>
</evidence>
<reference evidence="7" key="2">
    <citation type="journal article" date="2014" name="PLoS Genet.">
        <title>Signature gene expression reveals novel clues to the molecular mechanisms of dimorphic transition in Penicillium marneffei.</title>
        <authorList>
            <person name="Yang E."/>
            <person name="Wang G."/>
            <person name="Cai J."/>
            <person name="Woo P.C."/>
            <person name="Lau S.K."/>
            <person name="Yuen K.-Y."/>
            <person name="Chow W.-N."/>
            <person name="Lin X."/>
        </authorList>
    </citation>
    <scope>NUCLEOTIDE SEQUENCE</scope>
    <source>
        <strain evidence="7">PM1</strain>
    </source>
</reference>
<dbReference type="EMBL" id="JPOX01000017">
    <property type="protein sequence ID" value="KFX46751.1"/>
    <property type="molecule type" value="Genomic_DNA"/>
</dbReference>
<keyword evidence="3 6" id="KW-1133">Transmembrane helix</keyword>
<dbReference type="AlphaFoldDB" id="A0A093VJ89"/>